<keyword evidence="3 5" id="KW-1133">Transmembrane helix</keyword>
<dbReference type="GO" id="GO:0001518">
    <property type="term" value="C:voltage-gated sodium channel complex"/>
    <property type="evidence" value="ECO:0007669"/>
    <property type="project" value="TreeGrafter"/>
</dbReference>
<protein>
    <submittedName>
        <fullName evidence="7">Cacna1f protein</fullName>
    </submittedName>
</protein>
<comment type="subcellular location">
    <subcellularLocation>
        <location evidence="1">Membrane</location>
        <topology evidence="1">Multi-pass membrane protein</topology>
    </subcellularLocation>
</comment>
<evidence type="ECO:0000313" key="8">
    <source>
        <dbReference type="Proteomes" id="UP000649617"/>
    </source>
</evidence>
<gene>
    <name evidence="7" type="primary">Cacna1f</name>
    <name evidence="7" type="ORF">SPIL2461_LOCUS16972</name>
</gene>
<evidence type="ECO:0000259" key="6">
    <source>
        <dbReference type="Pfam" id="PF00520"/>
    </source>
</evidence>
<evidence type="ECO:0000256" key="1">
    <source>
        <dbReference type="ARBA" id="ARBA00004141"/>
    </source>
</evidence>
<evidence type="ECO:0000256" key="5">
    <source>
        <dbReference type="SAM" id="Phobius"/>
    </source>
</evidence>
<proteinExistence type="predicted"/>
<dbReference type="PANTHER" id="PTHR10037:SF62">
    <property type="entry name" value="SODIUM CHANNEL PROTEIN 60E"/>
    <property type="match status" value="1"/>
</dbReference>
<dbReference type="InterPro" id="IPR005821">
    <property type="entry name" value="Ion_trans_dom"/>
</dbReference>
<keyword evidence="8" id="KW-1185">Reference proteome</keyword>
<dbReference type="GO" id="GO:0005248">
    <property type="term" value="F:voltage-gated sodium channel activity"/>
    <property type="evidence" value="ECO:0007669"/>
    <property type="project" value="TreeGrafter"/>
</dbReference>
<evidence type="ECO:0000256" key="4">
    <source>
        <dbReference type="ARBA" id="ARBA00023136"/>
    </source>
</evidence>
<dbReference type="SUPFAM" id="SSF81324">
    <property type="entry name" value="Voltage-gated potassium channels"/>
    <property type="match status" value="1"/>
</dbReference>
<dbReference type="PANTHER" id="PTHR10037">
    <property type="entry name" value="VOLTAGE-GATED CATION CHANNEL CALCIUM AND SODIUM"/>
    <property type="match status" value="1"/>
</dbReference>
<dbReference type="OrthoDB" id="447349at2759"/>
<feature type="domain" description="Ion transport" evidence="6">
    <location>
        <begin position="511"/>
        <end position="593"/>
    </location>
</feature>
<dbReference type="Gene3D" id="1.10.287.70">
    <property type="match status" value="1"/>
</dbReference>
<name>A0A812VT42_SYMPI</name>
<dbReference type="InterPro" id="IPR043203">
    <property type="entry name" value="VGCC_Ca_Na"/>
</dbReference>
<evidence type="ECO:0000256" key="2">
    <source>
        <dbReference type="ARBA" id="ARBA00022692"/>
    </source>
</evidence>
<accession>A0A812VT42</accession>
<dbReference type="EMBL" id="CAJNIZ010042861">
    <property type="protein sequence ID" value="CAE7641036.1"/>
    <property type="molecule type" value="Genomic_DNA"/>
</dbReference>
<evidence type="ECO:0000313" key="7">
    <source>
        <dbReference type="EMBL" id="CAE7641036.1"/>
    </source>
</evidence>
<organism evidence="7 8">
    <name type="scientific">Symbiodinium pilosum</name>
    <name type="common">Dinoflagellate</name>
    <dbReference type="NCBI Taxonomy" id="2952"/>
    <lineage>
        <taxon>Eukaryota</taxon>
        <taxon>Sar</taxon>
        <taxon>Alveolata</taxon>
        <taxon>Dinophyceae</taxon>
        <taxon>Suessiales</taxon>
        <taxon>Symbiodiniaceae</taxon>
        <taxon>Symbiodinium</taxon>
    </lineage>
</organism>
<dbReference type="AlphaFoldDB" id="A0A812VT42"/>
<comment type="caution">
    <text evidence="7">The sequence shown here is derived from an EMBL/GenBank/DDBJ whole genome shotgun (WGS) entry which is preliminary data.</text>
</comment>
<keyword evidence="4 5" id="KW-0472">Membrane</keyword>
<dbReference type="Pfam" id="PF00520">
    <property type="entry name" value="Ion_trans"/>
    <property type="match status" value="1"/>
</dbReference>
<feature type="transmembrane region" description="Helical" evidence="5">
    <location>
        <begin position="567"/>
        <end position="594"/>
    </location>
</feature>
<keyword evidence="2 5" id="KW-0812">Transmembrane</keyword>
<reference evidence="7" key="1">
    <citation type="submission" date="2021-02" db="EMBL/GenBank/DDBJ databases">
        <authorList>
            <person name="Dougan E. K."/>
            <person name="Rhodes N."/>
            <person name="Thang M."/>
            <person name="Chan C."/>
        </authorList>
    </citation>
    <scope>NUCLEOTIDE SEQUENCE</scope>
</reference>
<sequence length="605" mass="67419">MEQPSRKRGPALPVRPGILFKVRRVFGLADSPRAWYEHLLRTLKSKGWTPSRVDGALFYKWSPDGAWEGVMLTHVDDILVTGGSSAIASFEEIGKELGFGSIEKSKFTFCGKNLRKHPSEITVDMHKYHRNLQIPVVSREAREDLGRALNQKELRELRALNGSLQWLVAQLRCDVAFQLCEVQVAKPTVATLLKACSLARDLKGDPDFVLTFRHTNWLEGGLVAVSDAALDNVNSDGSVEEPKLFSQSCYCVLLGGPELVNGKRSVFNVLDFSFRSHKLQRVCRSSHGAETFGVEESLDAAELVRAMVAEARGIDILAPGAHYTVCAVPLTVVTDAKDTFDRVSKDTGFGAQKSLVLTLALLRQLLRRPLTSIRWTDTANMFVDAGTKAMDCSHLRRVLCSGTWSIEYNTEFVKQKVKSRKEPPALLEGGEQLPGEELKAEHRELRRYLENFGSKPGWHWIGSAPKQDHRWQVPAGKEPKRMEVLTFCGSPLASDPEFGPEVANPELAGVNLNHWEKEVTGEGRNWGITHFDNVAAAFLVVFQSVTLEGWSDIMAFVQDAQSTVVGFVYFLLLIVFGAFFLVNVILAIIWDVFLSVPRLRGQQMV</sequence>
<dbReference type="Proteomes" id="UP000649617">
    <property type="component" value="Unassembled WGS sequence"/>
</dbReference>
<evidence type="ECO:0000256" key="3">
    <source>
        <dbReference type="ARBA" id="ARBA00022989"/>
    </source>
</evidence>